<dbReference type="Pfam" id="PF07690">
    <property type="entry name" value="MFS_1"/>
    <property type="match status" value="1"/>
</dbReference>
<feature type="domain" description="Major facilitator superfamily (MFS) profile" evidence="4">
    <location>
        <begin position="53"/>
        <end position="434"/>
    </location>
</feature>
<organism evidence="5 6">
    <name type="scientific">Smittium angustum</name>
    <dbReference type="NCBI Taxonomy" id="133377"/>
    <lineage>
        <taxon>Eukaryota</taxon>
        <taxon>Fungi</taxon>
        <taxon>Fungi incertae sedis</taxon>
        <taxon>Zoopagomycota</taxon>
        <taxon>Kickxellomycotina</taxon>
        <taxon>Harpellomycetes</taxon>
        <taxon>Harpellales</taxon>
        <taxon>Legeriomycetaceae</taxon>
        <taxon>Smittium</taxon>
    </lineage>
</organism>
<evidence type="ECO:0000256" key="1">
    <source>
        <dbReference type="ARBA" id="ARBA00004141"/>
    </source>
</evidence>
<feature type="transmembrane region" description="Helical" evidence="3">
    <location>
        <begin position="210"/>
        <end position="230"/>
    </location>
</feature>
<dbReference type="GO" id="GO:0016020">
    <property type="term" value="C:membrane"/>
    <property type="evidence" value="ECO:0007669"/>
    <property type="project" value="UniProtKB-SubCell"/>
</dbReference>
<dbReference type="PROSITE" id="PS50850">
    <property type="entry name" value="MFS"/>
    <property type="match status" value="1"/>
</dbReference>
<sequence length="442" mass="48091">MINQNKNHINNGQESLDNDSIENASTISEKSINHEVKSLDTETPPDTGYAWIILITTTLNYMLVSGGFNSFGAFQEYFLHNMFATKSAQQISWISTATYSFTMFCGLLAGPGIRHFGIRNTCLAACLLSSTGLLLASFSTQIWQLVLTHGVMYGLGSAIMVNCAMVFPSLWFVKHRGIAISIVSSGGGFGSLILVPVIENSIKHLGVGWAYRIFCVMNLVVTGVTCLFFKPRVEFKPLKNIINASLIKDKYTLLVCLCGFFVEIGYIIPLTYLGASVISLGGTSTTSSTLIMLLMGSTGTGKILFGKISDKIGPMNATIIGNSIAACLIITIWMFGKTITTYYVLAVLLGNVLSTFFPLCSVMFAEYYDINKVPQANGLVYLSFGIAVLSGNPLVGLIFDKLGHRTSYKPMIVTSAISYTISVIIMIILKVMTKRKAKAQAR</sequence>
<feature type="transmembrane region" description="Helical" evidence="3">
    <location>
        <begin position="122"/>
        <end position="144"/>
    </location>
</feature>
<feature type="transmembrane region" description="Helical" evidence="3">
    <location>
        <begin position="49"/>
        <end position="71"/>
    </location>
</feature>
<feature type="transmembrane region" description="Helical" evidence="3">
    <location>
        <begin position="251"/>
        <end position="275"/>
    </location>
</feature>
<feature type="transmembrane region" description="Helical" evidence="3">
    <location>
        <begin position="150"/>
        <end position="171"/>
    </location>
</feature>
<keyword evidence="3" id="KW-1133">Transmembrane helix</keyword>
<evidence type="ECO:0000256" key="3">
    <source>
        <dbReference type="SAM" id="Phobius"/>
    </source>
</evidence>
<dbReference type="SUPFAM" id="SSF103473">
    <property type="entry name" value="MFS general substrate transporter"/>
    <property type="match status" value="1"/>
</dbReference>
<feature type="transmembrane region" description="Helical" evidence="3">
    <location>
        <begin position="342"/>
        <end position="367"/>
    </location>
</feature>
<dbReference type="AlphaFoldDB" id="A0A2U1J2J2"/>
<comment type="similarity">
    <text evidence="2">Belongs to the major facilitator superfamily. Monocarboxylate porter (TC 2.A.1.13) family.</text>
</comment>
<dbReference type="InterPro" id="IPR036259">
    <property type="entry name" value="MFS_trans_sf"/>
</dbReference>
<dbReference type="Gene3D" id="1.20.1250.20">
    <property type="entry name" value="MFS general substrate transporter like domains"/>
    <property type="match status" value="2"/>
</dbReference>
<feature type="transmembrane region" description="Helical" evidence="3">
    <location>
        <begin position="91"/>
        <end position="110"/>
    </location>
</feature>
<comment type="subcellular location">
    <subcellularLocation>
        <location evidence="1">Membrane</location>
        <topology evidence="1">Multi-pass membrane protein</topology>
    </subcellularLocation>
</comment>
<keyword evidence="6" id="KW-1185">Reference proteome</keyword>
<evidence type="ECO:0000313" key="6">
    <source>
        <dbReference type="Proteomes" id="UP000245591"/>
    </source>
</evidence>
<accession>A0A2U1J2J2</accession>
<comment type="caution">
    <text evidence="5">The sequence shown here is derived from an EMBL/GenBank/DDBJ whole genome shotgun (WGS) entry which is preliminary data.</text>
</comment>
<evidence type="ECO:0000259" key="4">
    <source>
        <dbReference type="PROSITE" id="PS50850"/>
    </source>
</evidence>
<dbReference type="Proteomes" id="UP000245591">
    <property type="component" value="Unassembled WGS sequence"/>
</dbReference>
<dbReference type="PANTHER" id="PTHR11360:SF284">
    <property type="entry name" value="EG:103B4.3 PROTEIN-RELATED"/>
    <property type="match status" value="1"/>
</dbReference>
<evidence type="ECO:0000313" key="5">
    <source>
        <dbReference type="EMBL" id="PVZ99237.1"/>
    </source>
</evidence>
<dbReference type="EMBL" id="MBFU01000454">
    <property type="protein sequence ID" value="PVZ99237.1"/>
    <property type="molecule type" value="Genomic_DNA"/>
</dbReference>
<feature type="transmembrane region" description="Helical" evidence="3">
    <location>
        <begin position="411"/>
        <end position="432"/>
    </location>
</feature>
<name>A0A2U1J2J2_SMIAN</name>
<reference evidence="5 6" key="1">
    <citation type="journal article" date="2018" name="MBio">
        <title>Comparative Genomics Reveals the Core Gene Toolbox for the Fungus-Insect Symbiosis.</title>
        <authorList>
            <person name="Wang Y."/>
            <person name="Stata M."/>
            <person name="Wang W."/>
            <person name="Stajich J.E."/>
            <person name="White M.M."/>
            <person name="Moncalvo J.M."/>
        </authorList>
    </citation>
    <scope>NUCLEOTIDE SEQUENCE [LARGE SCALE GENOMIC DNA]</scope>
    <source>
        <strain evidence="5 6">AUS-126-30</strain>
    </source>
</reference>
<protein>
    <recommendedName>
        <fullName evidence="4">Major facilitator superfamily (MFS) profile domain-containing protein</fullName>
    </recommendedName>
</protein>
<gene>
    <name evidence="5" type="ORF">BB558_004731</name>
</gene>
<keyword evidence="3" id="KW-0812">Transmembrane</keyword>
<feature type="transmembrane region" description="Helical" evidence="3">
    <location>
        <begin position="178"/>
        <end position="198"/>
    </location>
</feature>
<dbReference type="InterPro" id="IPR020846">
    <property type="entry name" value="MFS_dom"/>
</dbReference>
<dbReference type="InterPro" id="IPR011701">
    <property type="entry name" value="MFS"/>
</dbReference>
<feature type="transmembrane region" description="Helical" evidence="3">
    <location>
        <begin position="317"/>
        <end position="336"/>
    </location>
</feature>
<keyword evidence="3" id="KW-0472">Membrane</keyword>
<feature type="transmembrane region" description="Helical" evidence="3">
    <location>
        <begin position="287"/>
        <end position="305"/>
    </location>
</feature>
<dbReference type="PANTHER" id="PTHR11360">
    <property type="entry name" value="MONOCARBOXYLATE TRANSPORTER"/>
    <property type="match status" value="1"/>
</dbReference>
<evidence type="ECO:0000256" key="2">
    <source>
        <dbReference type="ARBA" id="ARBA00006727"/>
    </source>
</evidence>
<proteinExistence type="inferred from homology"/>
<dbReference type="GO" id="GO:0022857">
    <property type="term" value="F:transmembrane transporter activity"/>
    <property type="evidence" value="ECO:0007669"/>
    <property type="project" value="InterPro"/>
</dbReference>
<feature type="transmembrane region" description="Helical" evidence="3">
    <location>
        <begin position="379"/>
        <end position="399"/>
    </location>
</feature>
<dbReference type="InterPro" id="IPR050327">
    <property type="entry name" value="Proton-linked_MCT"/>
</dbReference>